<dbReference type="RefSeq" id="WP_043213576.1">
    <property type="nucleotide sequence ID" value="NZ_CAJGUP010000054.1"/>
</dbReference>
<reference evidence="3 6" key="2">
    <citation type="submission" date="2016-07" db="EMBL/GenBank/DDBJ databases">
        <title>Complete genome sequences of Bordetella pseudohinzii.</title>
        <authorList>
            <person name="Spilker T."/>
            <person name="Darrah R."/>
            <person name="LiPuma J.J."/>
        </authorList>
    </citation>
    <scope>NUCLEOTIDE SEQUENCE [LARGE SCALE GENOMIC DNA]</scope>
    <source>
        <strain evidence="3 6">HI4681</strain>
    </source>
</reference>
<dbReference type="Gene3D" id="3.40.190.10">
    <property type="entry name" value="Periplasmic binding protein-like II"/>
    <property type="match status" value="1"/>
</dbReference>
<dbReference type="SUPFAM" id="SSF53850">
    <property type="entry name" value="Periplasmic binding protein-like II"/>
    <property type="match status" value="1"/>
</dbReference>
<dbReference type="InterPro" id="IPR006311">
    <property type="entry name" value="TAT_signal"/>
</dbReference>
<dbReference type="EMBL" id="CP016440">
    <property type="protein sequence ID" value="ANY17325.1"/>
    <property type="molecule type" value="Genomic_DNA"/>
</dbReference>
<comment type="similarity">
    <text evidence="1">Belongs to the UPF0065 (bug) family.</text>
</comment>
<evidence type="ECO:0000313" key="3">
    <source>
        <dbReference type="EMBL" id="ANY17325.1"/>
    </source>
</evidence>
<proteinExistence type="inferred from homology"/>
<feature type="chain" id="PRO_5005268607" evidence="2">
    <location>
        <begin position="25"/>
        <end position="331"/>
    </location>
</feature>
<evidence type="ECO:0000256" key="1">
    <source>
        <dbReference type="ARBA" id="ARBA00006987"/>
    </source>
</evidence>
<evidence type="ECO:0000313" key="4">
    <source>
        <dbReference type="EMBL" id="CUI69086.1"/>
    </source>
</evidence>
<gene>
    <name evidence="3" type="ORF">BBN53_16470</name>
    <name evidence="4" type="ORF">ERS370011_01752</name>
</gene>
<dbReference type="KEGG" id="bpdz:BBN53_16470"/>
<dbReference type="AlphaFoldDB" id="A0A0J6C0T7"/>
<evidence type="ECO:0000313" key="6">
    <source>
        <dbReference type="Proteomes" id="UP000092950"/>
    </source>
</evidence>
<accession>A0A0M9I791</accession>
<accession>A0A0J6C0T7</accession>
<feature type="signal peptide" evidence="2">
    <location>
        <begin position="1"/>
        <end position="24"/>
    </location>
</feature>
<sequence>MNRRTVLKTLGLTAALPWAPLARAAGGAYASRPIRLVVPYPPGGVTDVAARLAGELLTAKYGQPVVVENRPGASGLIGQQVVAAAAPDGYTFIMGGLGGNVLPPVTVRGLPLDVPKTFVPVAQIAEFVNVLVVAKDSPLSNVQEFLAYAKSKPEGSLSYGSNGIGTSAHLTTEFFAQRTGLKMQHVPYKGSNELNIDVANGNLDFCFSNLPPVLPLIKKGNLKALAVTSSYRSKQLPQVPTFEESGMADFDVTSWLGVYAPAGVPAALVQELGKVIAQGVDQPGMRERLQTAGFEPQPRDAEGFAALNQRELERWGAIARQANVVIEFGKG</sequence>
<dbReference type="Proteomes" id="UP000053096">
    <property type="component" value="Unassembled WGS sequence"/>
</dbReference>
<reference evidence="4 5" key="1">
    <citation type="submission" date="2015-09" db="EMBL/GenBank/DDBJ databases">
        <authorList>
            <person name="Jackson K.R."/>
            <person name="Lunt B.L."/>
            <person name="Fisher J.N.B."/>
            <person name="Gardner A.V."/>
            <person name="Bailey M.E."/>
            <person name="Deus L.M."/>
            <person name="Earl A.S."/>
            <person name="Gibby P.D."/>
            <person name="Hartmann K.A."/>
            <person name="Liu J.E."/>
            <person name="Manci A.M."/>
            <person name="Nielsen D.A."/>
            <person name="Solomon M.B."/>
            <person name="Breakwell D.P."/>
            <person name="Burnett S.H."/>
            <person name="Grose J.H."/>
        </authorList>
    </citation>
    <scope>NUCLEOTIDE SEQUENCE [LARGE SCALE GENOMIC DNA]</scope>
    <source>
        <strain evidence="4 5">2789STDY5608636</strain>
    </source>
</reference>
<protein>
    <submittedName>
        <fullName evidence="4">Argininosuccinate lyase</fullName>
    </submittedName>
</protein>
<dbReference type="InterPro" id="IPR042100">
    <property type="entry name" value="Bug_dom1"/>
</dbReference>
<dbReference type="InterPro" id="IPR005064">
    <property type="entry name" value="BUG"/>
</dbReference>
<dbReference type="Proteomes" id="UP000092950">
    <property type="component" value="Chromosome"/>
</dbReference>
<dbReference type="PROSITE" id="PS51318">
    <property type="entry name" value="TAT"/>
    <property type="match status" value="1"/>
</dbReference>
<dbReference type="OrthoDB" id="8639113at2"/>
<dbReference type="CDD" id="cd07012">
    <property type="entry name" value="PBP2_Bug_TTT"/>
    <property type="match status" value="1"/>
</dbReference>
<dbReference type="Gene3D" id="3.40.190.150">
    <property type="entry name" value="Bordetella uptake gene, domain 1"/>
    <property type="match status" value="1"/>
</dbReference>
<keyword evidence="2" id="KW-0732">Signal</keyword>
<dbReference type="EMBL" id="CYTV01000004">
    <property type="protein sequence ID" value="CUI69086.1"/>
    <property type="molecule type" value="Genomic_DNA"/>
</dbReference>
<dbReference type="PANTHER" id="PTHR42928">
    <property type="entry name" value="TRICARBOXYLATE-BINDING PROTEIN"/>
    <property type="match status" value="1"/>
</dbReference>
<evidence type="ECO:0000256" key="2">
    <source>
        <dbReference type="SAM" id="SignalP"/>
    </source>
</evidence>
<keyword evidence="6" id="KW-1185">Reference proteome</keyword>
<dbReference type="Pfam" id="PF03401">
    <property type="entry name" value="TctC"/>
    <property type="match status" value="1"/>
</dbReference>
<name>A0A0J6C0T7_9BORD</name>
<organism evidence="4 5">
    <name type="scientific">Bordetella pseudohinzii</name>
    <dbReference type="NCBI Taxonomy" id="1331258"/>
    <lineage>
        <taxon>Bacteria</taxon>
        <taxon>Pseudomonadati</taxon>
        <taxon>Pseudomonadota</taxon>
        <taxon>Betaproteobacteria</taxon>
        <taxon>Burkholderiales</taxon>
        <taxon>Alcaligenaceae</taxon>
        <taxon>Bordetella</taxon>
    </lineage>
</organism>
<keyword evidence="4" id="KW-0456">Lyase</keyword>
<dbReference type="GO" id="GO:0016829">
    <property type="term" value="F:lyase activity"/>
    <property type="evidence" value="ECO:0007669"/>
    <property type="project" value="UniProtKB-KW"/>
</dbReference>
<dbReference type="PANTHER" id="PTHR42928:SF5">
    <property type="entry name" value="BLR1237 PROTEIN"/>
    <property type="match status" value="1"/>
</dbReference>
<dbReference type="PIRSF" id="PIRSF017082">
    <property type="entry name" value="YflP"/>
    <property type="match status" value="1"/>
</dbReference>
<evidence type="ECO:0000313" key="5">
    <source>
        <dbReference type="Proteomes" id="UP000053096"/>
    </source>
</evidence>